<keyword evidence="2" id="KW-1185">Reference proteome</keyword>
<proteinExistence type="predicted"/>
<dbReference type="HOGENOM" id="CLU_2830665_0_0_1"/>
<gene>
    <name evidence="1" type="ORF">M378DRAFT_171751</name>
</gene>
<dbReference type="AlphaFoldDB" id="A0A0C2W8D0"/>
<name>A0A0C2W8D0_AMAMK</name>
<dbReference type="Proteomes" id="UP000054549">
    <property type="component" value="Unassembled WGS sequence"/>
</dbReference>
<organism evidence="1 2">
    <name type="scientific">Amanita muscaria (strain Koide BX008)</name>
    <dbReference type="NCBI Taxonomy" id="946122"/>
    <lineage>
        <taxon>Eukaryota</taxon>
        <taxon>Fungi</taxon>
        <taxon>Dikarya</taxon>
        <taxon>Basidiomycota</taxon>
        <taxon>Agaricomycotina</taxon>
        <taxon>Agaricomycetes</taxon>
        <taxon>Agaricomycetidae</taxon>
        <taxon>Agaricales</taxon>
        <taxon>Pluteineae</taxon>
        <taxon>Amanitaceae</taxon>
        <taxon>Amanita</taxon>
    </lineage>
</organism>
<dbReference type="InParanoid" id="A0A0C2W8D0"/>
<dbReference type="OrthoDB" id="3010120at2759"/>
<reference evidence="1 2" key="1">
    <citation type="submission" date="2014-04" db="EMBL/GenBank/DDBJ databases">
        <title>Evolutionary Origins and Diversification of the Mycorrhizal Mutualists.</title>
        <authorList>
            <consortium name="DOE Joint Genome Institute"/>
            <consortium name="Mycorrhizal Genomics Consortium"/>
            <person name="Kohler A."/>
            <person name="Kuo A."/>
            <person name="Nagy L.G."/>
            <person name="Floudas D."/>
            <person name="Copeland A."/>
            <person name="Barry K.W."/>
            <person name="Cichocki N."/>
            <person name="Veneault-Fourrey C."/>
            <person name="LaButti K."/>
            <person name="Lindquist E.A."/>
            <person name="Lipzen A."/>
            <person name="Lundell T."/>
            <person name="Morin E."/>
            <person name="Murat C."/>
            <person name="Riley R."/>
            <person name="Ohm R."/>
            <person name="Sun H."/>
            <person name="Tunlid A."/>
            <person name="Henrissat B."/>
            <person name="Grigoriev I.V."/>
            <person name="Hibbett D.S."/>
            <person name="Martin F."/>
        </authorList>
    </citation>
    <scope>NUCLEOTIDE SEQUENCE [LARGE SCALE GENOMIC DNA]</scope>
    <source>
        <strain evidence="1 2">Koide BX008</strain>
    </source>
</reference>
<protein>
    <submittedName>
        <fullName evidence="1">Uncharacterized protein</fullName>
    </submittedName>
</protein>
<evidence type="ECO:0000313" key="2">
    <source>
        <dbReference type="Proteomes" id="UP000054549"/>
    </source>
</evidence>
<evidence type="ECO:0000313" key="1">
    <source>
        <dbReference type="EMBL" id="KIL57427.1"/>
    </source>
</evidence>
<sequence>MPSDFACTSCTHSDKQHFLIRCSCPNDRQQGHPMHGMDSAFHNIWCSPCKKFCYICPHDSSPSQPS</sequence>
<dbReference type="EMBL" id="KN818370">
    <property type="protein sequence ID" value="KIL57427.1"/>
    <property type="molecule type" value="Genomic_DNA"/>
</dbReference>
<accession>A0A0C2W8D0</accession>